<keyword evidence="4" id="KW-0547">Nucleotide-binding</keyword>
<dbReference type="Proteomes" id="UP000510821">
    <property type="component" value="Chromosome"/>
</dbReference>
<protein>
    <recommendedName>
        <fullName evidence="1">ribose-phosphate diphosphokinase</fullName>
        <ecNumber evidence="1">2.7.6.1</ecNumber>
    </recommendedName>
</protein>
<keyword evidence="6" id="KW-0067">ATP-binding</keyword>
<keyword evidence="5 11" id="KW-0418">Kinase</keyword>
<comment type="catalytic activity">
    <reaction evidence="7">
        <text>D-ribose 5-phosphate + ATP = 5-phospho-alpha-D-ribose 1-diphosphate + AMP + H(+)</text>
        <dbReference type="Rhea" id="RHEA:15609"/>
        <dbReference type="ChEBI" id="CHEBI:15378"/>
        <dbReference type="ChEBI" id="CHEBI:30616"/>
        <dbReference type="ChEBI" id="CHEBI:58017"/>
        <dbReference type="ChEBI" id="CHEBI:78346"/>
        <dbReference type="ChEBI" id="CHEBI:456215"/>
        <dbReference type="EC" id="2.7.6.1"/>
    </reaction>
</comment>
<gene>
    <name evidence="11" type="ORF">Sv326_1047</name>
</gene>
<sequence>MEHLLLLTPNSYDFMSKPTSRSKIIIKQFPDGENYVRIPAQFHGKAVTVIHRCYPGQDRSLIQLLLILRTLKEGGASRVRAIVPYLPYARQDKLFLKGEALSSKIICNLLVKSGCDELITFDCHFLKKEGTFNYGGLRIRNISLSKKILSHFKKRLYSPKIISPDEGASYLVAKEADWGVMQKMRGTYSKGKTIYRKPKVEVRFDVKGKDVVIIDDMISTGSTMLKAVAACKKLGANSIRCGASHGLFLHGSLKRLKRAGAKEVIVSNSIKSTASKINILDSLGGML</sequence>
<feature type="domain" description="Phosphoribosyltransferase" evidence="9">
    <location>
        <begin position="201"/>
        <end position="265"/>
    </location>
</feature>
<dbReference type="KEGG" id="flt:Sv326_1047"/>
<name>A0A7D6BP73_FERL1</name>
<dbReference type="EMBL" id="CP058998">
    <property type="protein sequence ID" value="QLJ53222.1"/>
    <property type="molecule type" value="Genomic_DNA"/>
</dbReference>
<feature type="domain" description="Ribose-phosphate pyrophosphokinase N-terminal" evidence="10">
    <location>
        <begin position="21"/>
        <end position="114"/>
    </location>
</feature>
<evidence type="ECO:0000256" key="5">
    <source>
        <dbReference type="ARBA" id="ARBA00022777"/>
    </source>
</evidence>
<dbReference type="GO" id="GO:0006015">
    <property type="term" value="P:5-phosphoribose 1-diphosphate biosynthetic process"/>
    <property type="evidence" value="ECO:0007669"/>
    <property type="project" value="TreeGrafter"/>
</dbReference>
<dbReference type="AlphaFoldDB" id="A0A7D6BP73"/>
<dbReference type="SMART" id="SM01400">
    <property type="entry name" value="Pribosyltran_N"/>
    <property type="match status" value="1"/>
</dbReference>
<dbReference type="PANTHER" id="PTHR10210:SF32">
    <property type="entry name" value="RIBOSE-PHOSPHATE PYROPHOSPHOKINASE 2"/>
    <property type="match status" value="1"/>
</dbReference>
<dbReference type="GO" id="GO:0000287">
    <property type="term" value="F:magnesium ion binding"/>
    <property type="evidence" value="ECO:0007669"/>
    <property type="project" value="InterPro"/>
</dbReference>
<evidence type="ECO:0000259" key="10">
    <source>
        <dbReference type="Pfam" id="PF13793"/>
    </source>
</evidence>
<organism evidence="11 12">
    <name type="scientific">Fermentimicrarchaeum limneticum</name>
    <dbReference type="NCBI Taxonomy" id="2795018"/>
    <lineage>
        <taxon>Archaea</taxon>
        <taxon>Candidatus Micrarchaeota</taxon>
        <taxon>Candidatus Fermentimicrarchaeales</taxon>
        <taxon>Candidatus Fermentimicrarchaeaceae</taxon>
        <taxon>Candidatus Fermentimicrarchaeum</taxon>
    </lineage>
</organism>
<dbReference type="PANTHER" id="PTHR10210">
    <property type="entry name" value="RIBOSE-PHOSPHATE DIPHOSPHOKINASE FAMILY MEMBER"/>
    <property type="match status" value="1"/>
</dbReference>
<evidence type="ECO:0000256" key="6">
    <source>
        <dbReference type="ARBA" id="ARBA00022840"/>
    </source>
</evidence>
<evidence type="ECO:0000256" key="4">
    <source>
        <dbReference type="ARBA" id="ARBA00022741"/>
    </source>
</evidence>
<dbReference type="InterPro" id="IPR000836">
    <property type="entry name" value="PRTase_dom"/>
</dbReference>
<dbReference type="InterPro" id="IPR029099">
    <property type="entry name" value="Pribosyltran_N"/>
</dbReference>
<dbReference type="Pfam" id="PF00156">
    <property type="entry name" value="Pribosyltran"/>
    <property type="match status" value="1"/>
</dbReference>
<dbReference type="GO" id="GO:0006164">
    <property type="term" value="P:purine nucleotide biosynthetic process"/>
    <property type="evidence" value="ECO:0007669"/>
    <property type="project" value="TreeGrafter"/>
</dbReference>
<dbReference type="GO" id="GO:0005737">
    <property type="term" value="C:cytoplasm"/>
    <property type="evidence" value="ECO:0007669"/>
    <property type="project" value="TreeGrafter"/>
</dbReference>
<dbReference type="GO" id="GO:0002189">
    <property type="term" value="C:ribose phosphate diphosphokinase complex"/>
    <property type="evidence" value="ECO:0007669"/>
    <property type="project" value="TreeGrafter"/>
</dbReference>
<dbReference type="GO" id="GO:0004749">
    <property type="term" value="F:ribose phosphate diphosphokinase activity"/>
    <property type="evidence" value="ECO:0007669"/>
    <property type="project" value="UniProtKB-EC"/>
</dbReference>
<comment type="similarity">
    <text evidence="8">Belongs to the ribose-phosphate pyrophosphokinase family.</text>
</comment>
<dbReference type="Gene3D" id="3.40.50.2020">
    <property type="match status" value="2"/>
</dbReference>
<dbReference type="SUPFAM" id="SSF53271">
    <property type="entry name" value="PRTase-like"/>
    <property type="match status" value="1"/>
</dbReference>
<accession>A0A7D6BP73</accession>
<evidence type="ECO:0000256" key="1">
    <source>
        <dbReference type="ARBA" id="ARBA00013247"/>
    </source>
</evidence>
<proteinExistence type="inferred from homology"/>
<dbReference type="EC" id="2.7.6.1" evidence="1"/>
<evidence type="ECO:0000256" key="2">
    <source>
        <dbReference type="ARBA" id="ARBA00022679"/>
    </source>
</evidence>
<dbReference type="InterPro" id="IPR005946">
    <property type="entry name" value="Rib-P_diPkinase"/>
</dbReference>
<dbReference type="CDD" id="cd06223">
    <property type="entry name" value="PRTases_typeI"/>
    <property type="match status" value="1"/>
</dbReference>
<dbReference type="InterPro" id="IPR029057">
    <property type="entry name" value="PRTase-like"/>
</dbReference>
<evidence type="ECO:0000256" key="8">
    <source>
        <dbReference type="RuleBase" id="RU004324"/>
    </source>
</evidence>
<keyword evidence="3 8" id="KW-0545">Nucleotide biosynthesis</keyword>
<evidence type="ECO:0000313" key="12">
    <source>
        <dbReference type="Proteomes" id="UP000510821"/>
    </source>
</evidence>
<dbReference type="Pfam" id="PF13793">
    <property type="entry name" value="Pribosyltran_N"/>
    <property type="match status" value="1"/>
</dbReference>
<dbReference type="GO" id="GO:0005524">
    <property type="term" value="F:ATP binding"/>
    <property type="evidence" value="ECO:0007669"/>
    <property type="project" value="UniProtKB-KW"/>
</dbReference>
<reference evidence="12" key="1">
    <citation type="submission" date="2020-07" db="EMBL/GenBank/DDBJ databases">
        <title>Metabolic diversity and evolutionary history of the archaeal phylum ###Micrarchaeota### uncovered from a freshwater lake metagenome.</title>
        <authorList>
            <person name="Kadnikov V.V."/>
            <person name="Savvichev A.S."/>
            <person name="Mardanov A.V."/>
            <person name="Beletsky A.V."/>
            <person name="Chupakov A.V."/>
            <person name="Kokryatskaya N.M."/>
            <person name="Pimenov N.V."/>
            <person name="Ravin N.V."/>
        </authorList>
    </citation>
    <scope>NUCLEOTIDE SEQUENCE [LARGE SCALE GENOMIC DNA]</scope>
</reference>
<dbReference type="NCBIfam" id="TIGR01251">
    <property type="entry name" value="ribP_PPkin"/>
    <property type="match status" value="1"/>
</dbReference>
<keyword evidence="2 11" id="KW-0808">Transferase</keyword>
<evidence type="ECO:0000256" key="3">
    <source>
        <dbReference type="ARBA" id="ARBA00022727"/>
    </source>
</evidence>
<evidence type="ECO:0000256" key="7">
    <source>
        <dbReference type="ARBA" id="ARBA00049535"/>
    </source>
</evidence>
<evidence type="ECO:0000259" key="9">
    <source>
        <dbReference type="Pfam" id="PF00156"/>
    </source>
</evidence>
<dbReference type="FunFam" id="3.40.50.2020:FF:000014">
    <property type="entry name" value="Ribose-phosphate pyrophosphokinase 1"/>
    <property type="match status" value="1"/>
</dbReference>
<dbReference type="GO" id="GO:0016301">
    <property type="term" value="F:kinase activity"/>
    <property type="evidence" value="ECO:0007669"/>
    <property type="project" value="UniProtKB-KW"/>
</dbReference>
<evidence type="ECO:0000313" key="11">
    <source>
        <dbReference type="EMBL" id="QLJ53222.1"/>
    </source>
</evidence>